<evidence type="ECO:0000256" key="8">
    <source>
        <dbReference type="ARBA" id="ARBA00022842"/>
    </source>
</evidence>
<dbReference type="AlphaFoldDB" id="A0A7C9UXT1"/>
<comment type="similarity">
    <text evidence="4 11">Belongs to the MoeA family.</text>
</comment>
<dbReference type="EC" id="2.10.1.1" evidence="11"/>
<comment type="pathway">
    <text evidence="3 11">Cofactor biosynthesis; molybdopterin biosynthesis.</text>
</comment>
<evidence type="ECO:0000256" key="1">
    <source>
        <dbReference type="ARBA" id="ARBA00001946"/>
    </source>
</evidence>
<evidence type="ECO:0000256" key="10">
    <source>
        <dbReference type="ARBA" id="ARBA00047317"/>
    </source>
</evidence>
<dbReference type="InterPro" id="IPR001453">
    <property type="entry name" value="MoaB/Mog_dom"/>
</dbReference>
<evidence type="ECO:0000256" key="3">
    <source>
        <dbReference type="ARBA" id="ARBA00005046"/>
    </source>
</evidence>
<dbReference type="GO" id="GO:0005829">
    <property type="term" value="C:cytosol"/>
    <property type="evidence" value="ECO:0007669"/>
    <property type="project" value="TreeGrafter"/>
</dbReference>
<dbReference type="UniPathway" id="UPA00344"/>
<keyword evidence="7 11" id="KW-0479">Metal-binding</keyword>
<dbReference type="Pfam" id="PF00994">
    <property type="entry name" value="MoCF_biosynth"/>
    <property type="match status" value="1"/>
</dbReference>
<dbReference type="SUPFAM" id="SSF53218">
    <property type="entry name" value="Molybdenum cofactor biosynthesis proteins"/>
    <property type="match status" value="1"/>
</dbReference>
<dbReference type="FunFam" id="2.170.190.11:FF:000004">
    <property type="entry name" value="Molybdopterin molybdenumtransferase"/>
    <property type="match status" value="1"/>
</dbReference>
<dbReference type="InterPro" id="IPR005111">
    <property type="entry name" value="MoeA_C_domain_IV"/>
</dbReference>
<dbReference type="Pfam" id="PF03453">
    <property type="entry name" value="MoeA_N"/>
    <property type="match status" value="1"/>
</dbReference>
<proteinExistence type="inferred from homology"/>
<reference evidence="13 14" key="1">
    <citation type="submission" date="2020-02" db="EMBL/GenBank/DDBJ databases">
        <authorList>
            <person name="Dziuba M."/>
            <person name="Kuznetsov B."/>
            <person name="Mardanov A."/>
            <person name="Ravin N."/>
            <person name="Grouzdev D."/>
        </authorList>
    </citation>
    <scope>NUCLEOTIDE SEQUENCE [LARGE SCALE GENOMIC DNA]</scope>
    <source>
        <strain evidence="13 14">SpK</strain>
    </source>
</reference>
<keyword evidence="9 11" id="KW-0501">Molybdenum cofactor biosynthesis</keyword>
<dbReference type="FunFam" id="3.40.980.10:FF:000004">
    <property type="entry name" value="Molybdopterin molybdenumtransferase"/>
    <property type="match status" value="1"/>
</dbReference>
<sequence>MISVEVALERVLAGCRPSPAELVALPSALGRVVAEDVVARVAHPPLDVSAMDGYAVRAADTASIPAELTVVGQSAAGHPFTGEIGSGQAVRIFTGAPIPLGTDAVIMQEDTEREGDRVRLLESVSAGQSVRPRGMDFQPGQVGLTAGTILGPRQIALAAAMNVPWLPVRRRPRVAILSTGDEIAMPGDPLAAAQLPSCNGPALAALVTALGGEALQLGIAGDSRDSLSAMVAAANGCDLLVTSGGASVGDYDMVQDVLAEHGMKLDFWKIAMRPGKPLMFGTLKSVPVLGLPGNPVSAMVGAYVFLVPLLRALSGLVGGLSEIPVRLGRDVRANDARQDYLRADLTRDQDGVVVATPHERQDSAVVSGLATATAFVVRTPHAAAAKAGEMASALVLPDIF</sequence>
<feature type="domain" description="MoaB/Mog" evidence="12">
    <location>
        <begin position="175"/>
        <end position="312"/>
    </location>
</feature>
<dbReference type="PANTHER" id="PTHR10192">
    <property type="entry name" value="MOLYBDOPTERIN BIOSYNTHESIS PROTEIN"/>
    <property type="match status" value="1"/>
</dbReference>
<keyword evidence="14" id="KW-1185">Reference proteome</keyword>
<dbReference type="GO" id="GO:0046872">
    <property type="term" value="F:metal ion binding"/>
    <property type="evidence" value="ECO:0007669"/>
    <property type="project" value="UniProtKB-UniRule"/>
</dbReference>
<dbReference type="InterPro" id="IPR036135">
    <property type="entry name" value="MoeA_linker/N_sf"/>
</dbReference>
<evidence type="ECO:0000256" key="6">
    <source>
        <dbReference type="ARBA" id="ARBA00022679"/>
    </source>
</evidence>
<comment type="caution">
    <text evidence="13">The sequence shown here is derived from an EMBL/GenBank/DDBJ whole genome shotgun (WGS) entry which is preliminary data.</text>
</comment>
<accession>A0A7C9UXT1</accession>
<dbReference type="Gene3D" id="2.40.340.10">
    <property type="entry name" value="MoeA, C-terminal, domain IV"/>
    <property type="match status" value="1"/>
</dbReference>
<evidence type="ECO:0000313" key="13">
    <source>
        <dbReference type="EMBL" id="NFV79114.1"/>
    </source>
</evidence>
<protein>
    <recommendedName>
        <fullName evidence="11">Molybdopterin molybdenumtransferase</fullName>
        <ecNumber evidence="11">2.10.1.1</ecNumber>
    </recommendedName>
</protein>
<evidence type="ECO:0000256" key="11">
    <source>
        <dbReference type="RuleBase" id="RU365090"/>
    </source>
</evidence>
<keyword evidence="8 11" id="KW-0460">Magnesium</keyword>
<evidence type="ECO:0000256" key="7">
    <source>
        <dbReference type="ARBA" id="ARBA00022723"/>
    </source>
</evidence>
<gene>
    <name evidence="13" type="ORF">G4223_03165</name>
</gene>
<dbReference type="Gene3D" id="3.90.105.10">
    <property type="entry name" value="Molybdopterin biosynthesis moea protein, domain 2"/>
    <property type="match status" value="1"/>
</dbReference>
<dbReference type="NCBIfam" id="NF045515">
    <property type="entry name" value="Glp_gephyrin"/>
    <property type="match status" value="1"/>
</dbReference>
<dbReference type="Gene3D" id="3.40.980.10">
    <property type="entry name" value="MoaB/Mog-like domain"/>
    <property type="match status" value="1"/>
</dbReference>
<comment type="function">
    <text evidence="2 11">Catalyzes the insertion of molybdate into adenylated molybdopterin with the concomitant release of AMP.</text>
</comment>
<evidence type="ECO:0000259" key="12">
    <source>
        <dbReference type="SMART" id="SM00852"/>
    </source>
</evidence>
<comment type="cofactor">
    <cofactor evidence="1 11">
        <name>Mg(2+)</name>
        <dbReference type="ChEBI" id="CHEBI:18420"/>
    </cofactor>
</comment>
<dbReference type="InterPro" id="IPR036688">
    <property type="entry name" value="MoeA_C_domain_IV_sf"/>
</dbReference>
<dbReference type="EMBL" id="JAAIYP010000011">
    <property type="protein sequence ID" value="NFV79114.1"/>
    <property type="molecule type" value="Genomic_DNA"/>
</dbReference>
<dbReference type="PROSITE" id="PS01079">
    <property type="entry name" value="MOCF_BIOSYNTHESIS_2"/>
    <property type="match status" value="1"/>
</dbReference>
<dbReference type="InterPro" id="IPR008284">
    <property type="entry name" value="MoCF_biosynth_CS"/>
</dbReference>
<keyword evidence="6 11" id="KW-0808">Transferase</keyword>
<dbReference type="Gene3D" id="2.170.190.11">
    <property type="entry name" value="Molybdopterin biosynthesis moea protein, domain 3"/>
    <property type="match status" value="1"/>
</dbReference>
<dbReference type="InterPro" id="IPR038987">
    <property type="entry name" value="MoeA-like"/>
</dbReference>
<dbReference type="CDD" id="cd00887">
    <property type="entry name" value="MoeA"/>
    <property type="match status" value="1"/>
</dbReference>
<name>A0A7C9UXT1_9PROT</name>
<evidence type="ECO:0000256" key="5">
    <source>
        <dbReference type="ARBA" id="ARBA00022505"/>
    </source>
</evidence>
<evidence type="ECO:0000256" key="4">
    <source>
        <dbReference type="ARBA" id="ARBA00010763"/>
    </source>
</evidence>
<keyword evidence="5 11" id="KW-0500">Molybdenum</keyword>
<dbReference type="NCBIfam" id="TIGR00177">
    <property type="entry name" value="molyb_syn"/>
    <property type="match status" value="1"/>
</dbReference>
<evidence type="ECO:0000256" key="2">
    <source>
        <dbReference type="ARBA" id="ARBA00002901"/>
    </source>
</evidence>
<dbReference type="InterPro" id="IPR005110">
    <property type="entry name" value="MoeA_linker/N"/>
</dbReference>
<dbReference type="RefSeq" id="WP_163674903.1">
    <property type="nucleotide sequence ID" value="NZ_JAAIYP010000011.1"/>
</dbReference>
<dbReference type="InterPro" id="IPR036425">
    <property type="entry name" value="MoaB/Mog-like_dom_sf"/>
</dbReference>
<dbReference type="PANTHER" id="PTHR10192:SF5">
    <property type="entry name" value="GEPHYRIN"/>
    <property type="match status" value="1"/>
</dbReference>
<dbReference type="GO" id="GO:0006777">
    <property type="term" value="P:Mo-molybdopterin cofactor biosynthetic process"/>
    <property type="evidence" value="ECO:0007669"/>
    <property type="project" value="UniProtKB-UniRule"/>
</dbReference>
<comment type="catalytic activity">
    <reaction evidence="10">
        <text>adenylyl-molybdopterin + molybdate = Mo-molybdopterin + AMP + H(+)</text>
        <dbReference type="Rhea" id="RHEA:35047"/>
        <dbReference type="ChEBI" id="CHEBI:15378"/>
        <dbReference type="ChEBI" id="CHEBI:36264"/>
        <dbReference type="ChEBI" id="CHEBI:62727"/>
        <dbReference type="ChEBI" id="CHEBI:71302"/>
        <dbReference type="ChEBI" id="CHEBI:456215"/>
        <dbReference type="EC" id="2.10.1.1"/>
    </reaction>
</comment>
<dbReference type="SUPFAM" id="SSF63867">
    <property type="entry name" value="MoeA C-terminal domain-like"/>
    <property type="match status" value="1"/>
</dbReference>
<dbReference type="SMART" id="SM00852">
    <property type="entry name" value="MoCF_biosynth"/>
    <property type="match status" value="1"/>
</dbReference>
<evidence type="ECO:0000313" key="14">
    <source>
        <dbReference type="Proteomes" id="UP000480684"/>
    </source>
</evidence>
<dbReference type="Proteomes" id="UP000480684">
    <property type="component" value="Unassembled WGS sequence"/>
</dbReference>
<dbReference type="SUPFAM" id="SSF63882">
    <property type="entry name" value="MoeA N-terminal region -like"/>
    <property type="match status" value="1"/>
</dbReference>
<dbReference type="Pfam" id="PF03454">
    <property type="entry name" value="MoeA_C"/>
    <property type="match status" value="1"/>
</dbReference>
<evidence type="ECO:0000256" key="9">
    <source>
        <dbReference type="ARBA" id="ARBA00023150"/>
    </source>
</evidence>
<organism evidence="13 14">
    <name type="scientific">Magnetospirillum aberrantis SpK</name>
    <dbReference type="NCBI Taxonomy" id="908842"/>
    <lineage>
        <taxon>Bacteria</taxon>
        <taxon>Pseudomonadati</taxon>
        <taxon>Pseudomonadota</taxon>
        <taxon>Alphaproteobacteria</taxon>
        <taxon>Rhodospirillales</taxon>
        <taxon>Rhodospirillaceae</taxon>
        <taxon>Magnetospirillum</taxon>
    </lineage>
</organism>
<dbReference type="GO" id="GO:0061599">
    <property type="term" value="F:molybdopterin molybdotransferase activity"/>
    <property type="evidence" value="ECO:0007669"/>
    <property type="project" value="UniProtKB-UniRule"/>
</dbReference>